<protein>
    <submittedName>
        <fullName evidence="1">Uncharacterized protein</fullName>
    </submittedName>
</protein>
<dbReference type="AlphaFoldDB" id="W9HZH6"/>
<accession>W9HZH6</accession>
<dbReference type="EMBL" id="JH717844">
    <property type="protein sequence ID" value="EWY87993.1"/>
    <property type="molecule type" value="Genomic_DNA"/>
</dbReference>
<name>W9HZH6_FUSOX</name>
<evidence type="ECO:0000313" key="1">
    <source>
        <dbReference type="EMBL" id="EWY87993.1"/>
    </source>
</evidence>
<organism evidence="1 2">
    <name type="scientific">Fusarium oxysporum NRRL 32931</name>
    <dbReference type="NCBI Taxonomy" id="660029"/>
    <lineage>
        <taxon>Eukaryota</taxon>
        <taxon>Fungi</taxon>
        <taxon>Dikarya</taxon>
        <taxon>Ascomycota</taxon>
        <taxon>Pezizomycotina</taxon>
        <taxon>Sordariomycetes</taxon>
        <taxon>Hypocreomycetidae</taxon>
        <taxon>Hypocreales</taxon>
        <taxon>Nectriaceae</taxon>
        <taxon>Fusarium</taxon>
        <taxon>Fusarium oxysporum species complex</taxon>
    </lineage>
</organism>
<reference evidence="1 2" key="1">
    <citation type="submission" date="2011-06" db="EMBL/GenBank/DDBJ databases">
        <title>The Genome Sequence of Fusarium oxysporum FOSC 3-a.</title>
        <authorList>
            <consortium name="The Broad Institute Genome Sequencing Platform"/>
            <person name="Ma L.-J."/>
            <person name="Gale L.R."/>
            <person name="Schwartz D.C."/>
            <person name="Zhou S."/>
            <person name="Corby-Kistler H."/>
            <person name="Young S.K."/>
            <person name="Zeng Q."/>
            <person name="Gargeya S."/>
            <person name="Fitzgerald M."/>
            <person name="Haas B."/>
            <person name="Abouelleil A."/>
            <person name="Alvarado L."/>
            <person name="Arachchi H.M."/>
            <person name="Berlin A."/>
            <person name="Brown A."/>
            <person name="Chapman S.B."/>
            <person name="Chen Z."/>
            <person name="Dunbar C."/>
            <person name="Freedman E."/>
            <person name="Gearin G."/>
            <person name="Gellesch M."/>
            <person name="Goldberg J."/>
            <person name="Griggs A."/>
            <person name="Gujja S."/>
            <person name="Heiman D."/>
            <person name="Howarth C."/>
            <person name="Larson L."/>
            <person name="Lui A."/>
            <person name="MacDonald P.J.P."/>
            <person name="Mehta T."/>
            <person name="Montmayeur A."/>
            <person name="Murphy C."/>
            <person name="Neiman D."/>
            <person name="Pearson M."/>
            <person name="Priest M."/>
            <person name="Roberts A."/>
            <person name="Saif S."/>
            <person name="Shea T."/>
            <person name="Shenoy N."/>
            <person name="Sisk P."/>
            <person name="Stolte C."/>
            <person name="Sykes S."/>
            <person name="Wortman J."/>
            <person name="Nusbaum C."/>
            <person name="Birren B."/>
        </authorList>
    </citation>
    <scope>NUCLEOTIDE SEQUENCE [LARGE SCALE GENOMIC DNA]</scope>
    <source>
        <strain evidence="2">FOSC 3-a</strain>
    </source>
</reference>
<dbReference type="HOGENOM" id="CLU_3335582_0_0_1"/>
<evidence type="ECO:0000313" key="2">
    <source>
        <dbReference type="Proteomes" id="UP000030753"/>
    </source>
</evidence>
<sequence length="38" mass="4520">MAVVPPSFRDLSGRKTDPTRRWRKGWYLFYSMKVGMAK</sequence>
<proteinExistence type="predicted"/>
<gene>
    <name evidence="1" type="ORF">FOYG_09361</name>
</gene>
<dbReference type="Proteomes" id="UP000030753">
    <property type="component" value="Unassembled WGS sequence"/>
</dbReference>